<evidence type="ECO:0000313" key="5">
    <source>
        <dbReference type="EMBL" id="MCP2256510.1"/>
    </source>
</evidence>
<sequence length="530" mass="56829">MSGECDVLVVGAGPAGLMTAVTAARAGARVRVVDRREGPTDQSRAAIVHVRTLETWHDVGLADAALAEGIPVRHVTVSVAGRRLTSFGLTGDGREAGAFDHALALPQSSTERMLGQALRGHGVEVEWGSRLTDLRQEPSGVAAILRVGDQEREIHASYVVGADGAHSTVRELSGIRFEGDSYAPTAFLADVGLSVAPADDGLHLNLAQGGFVGIQHLGDGWYRLFGALSPAYAARFSQLGPGRPIPVADVQRWFDEYFGIRARITDVGWTSVYRLHHRLAEEFVDGRVALVGDAAHLHAPAGGQGMNLGIGDAANLGWKLAALATGQGRPRLLDSYQAERRPVAEAVLRNADRGFAWEASDSRLLEILRRTLLPAAVSALARTRAAQRVIFRLFSQTWITYHGQPTVTHNLGDTRGVRAGDRLPTGLLDLGAPEDGSPAGLRHHLLVIAPDDDRSADLQRRYRRILDAVAVPVDVRLVDPDSEPGRRLVDGGAARAILVRPDRHAGHVGDVDDVDGLATHLARWYTARSA</sequence>
<evidence type="ECO:0000256" key="1">
    <source>
        <dbReference type="ARBA" id="ARBA00001974"/>
    </source>
</evidence>
<dbReference type="InterPro" id="IPR050641">
    <property type="entry name" value="RIFMO-like"/>
</dbReference>
<dbReference type="Gene3D" id="3.50.50.60">
    <property type="entry name" value="FAD/NAD(P)-binding domain"/>
    <property type="match status" value="1"/>
</dbReference>
<evidence type="ECO:0000256" key="3">
    <source>
        <dbReference type="ARBA" id="ARBA00022827"/>
    </source>
</evidence>
<dbReference type="Pfam" id="PF01494">
    <property type="entry name" value="FAD_binding_3"/>
    <property type="match status" value="1"/>
</dbReference>
<dbReference type="PANTHER" id="PTHR43004:SF19">
    <property type="entry name" value="BINDING MONOOXYGENASE, PUTATIVE (JCVI)-RELATED"/>
    <property type="match status" value="1"/>
</dbReference>
<evidence type="ECO:0000259" key="4">
    <source>
        <dbReference type="Pfam" id="PF01494"/>
    </source>
</evidence>
<reference evidence="5 6" key="1">
    <citation type="submission" date="2022-06" db="EMBL/GenBank/DDBJ databases">
        <title>Genomic Encyclopedia of Archaeal and Bacterial Type Strains, Phase II (KMG-II): from individual species to whole genera.</title>
        <authorList>
            <person name="Goeker M."/>
        </authorList>
    </citation>
    <scope>NUCLEOTIDE SEQUENCE [LARGE SCALE GENOMIC DNA]</scope>
    <source>
        <strain evidence="5 6">DSM 40477</strain>
    </source>
</reference>
<dbReference type="EMBL" id="JAMTCP010000001">
    <property type="protein sequence ID" value="MCP2256510.1"/>
    <property type="molecule type" value="Genomic_DNA"/>
</dbReference>
<dbReference type="SUPFAM" id="SSF51905">
    <property type="entry name" value="FAD/NAD(P)-binding domain"/>
    <property type="match status" value="1"/>
</dbReference>
<keyword evidence="6" id="KW-1185">Reference proteome</keyword>
<dbReference type="PRINTS" id="PR00420">
    <property type="entry name" value="RNGMNOXGNASE"/>
</dbReference>
<evidence type="ECO:0000313" key="6">
    <source>
        <dbReference type="Proteomes" id="UP001205311"/>
    </source>
</evidence>
<evidence type="ECO:0000256" key="2">
    <source>
        <dbReference type="ARBA" id="ARBA00022630"/>
    </source>
</evidence>
<comment type="cofactor">
    <cofactor evidence="1">
        <name>FAD</name>
        <dbReference type="ChEBI" id="CHEBI:57692"/>
    </cofactor>
</comment>
<name>A0ABT1HLY6_STRSD</name>
<keyword evidence="3" id="KW-0274">FAD</keyword>
<dbReference type="InterPro" id="IPR036188">
    <property type="entry name" value="FAD/NAD-bd_sf"/>
</dbReference>
<organism evidence="5 6">
    <name type="scientific">Streptoalloteichus tenebrarius (strain ATCC 17920 / DSM 40477 / JCM 4838 / CBS 697.72 / NBRC 16177 / NCIMB 11028 / NRRL B-12390 / A12253. 1 / ISP 5477)</name>
    <name type="common">Streptomyces tenebrarius</name>
    <dbReference type="NCBI Taxonomy" id="1933"/>
    <lineage>
        <taxon>Bacteria</taxon>
        <taxon>Bacillati</taxon>
        <taxon>Actinomycetota</taxon>
        <taxon>Actinomycetes</taxon>
        <taxon>Pseudonocardiales</taxon>
        <taxon>Pseudonocardiaceae</taxon>
        <taxon>Streptoalloteichus</taxon>
    </lineage>
</organism>
<dbReference type="RefSeq" id="WP_253667505.1">
    <property type="nucleotide sequence ID" value="NZ_JAMTCP010000001.1"/>
</dbReference>
<proteinExistence type="predicted"/>
<feature type="domain" description="FAD-binding" evidence="4">
    <location>
        <begin position="4"/>
        <end position="351"/>
    </location>
</feature>
<dbReference type="InterPro" id="IPR002938">
    <property type="entry name" value="FAD-bd"/>
</dbReference>
<dbReference type="Gene3D" id="3.30.70.2450">
    <property type="match status" value="1"/>
</dbReference>
<dbReference type="PANTHER" id="PTHR43004">
    <property type="entry name" value="TRK SYSTEM POTASSIUM UPTAKE PROTEIN"/>
    <property type="match status" value="1"/>
</dbReference>
<keyword evidence="2" id="KW-0285">Flavoprotein</keyword>
<comment type="caution">
    <text evidence="5">The sequence shown here is derived from an EMBL/GenBank/DDBJ whole genome shotgun (WGS) entry which is preliminary data.</text>
</comment>
<dbReference type="Proteomes" id="UP001205311">
    <property type="component" value="Unassembled WGS sequence"/>
</dbReference>
<protein>
    <submittedName>
        <fullName evidence="5">2-polyprenyl-6-methoxyphenol hydroxylase</fullName>
    </submittedName>
</protein>
<gene>
    <name evidence="5" type="ORF">LX15_000193</name>
</gene>
<accession>A0ABT1HLY6</accession>